<dbReference type="AlphaFoldDB" id="A0A1R0GT57"/>
<evidence type="ECO:0000256" key="1">
    <source>
        <dbReference type="SAM" id="MobiDB-lite"/>
    </source>
</evidence>
<sequence>MVGNSILSEADFLYQLDWYNYSLLNCFCAAKEETTLSDLLSTHYASSSSRDFRTGIAPLLRLSTLRPLLSVLTTLSVFTAPTVDIIGEILIGGLGPEPNVSPNKEYTRSSITSSPVKLNDGSKSYLNSRTSI</sequence>
<comment type="caution">
    <text evidence="2">The sequence shown here is derived from an EMBL/GenBank/DDBJ whole genome shotgun (WGS) entry which is preliminary data.</text>
</comment>
<dbReference type="EMBL" id="LSSL01003796">
    <property type="protein sequence ID" value="OLY80082.1"/>
    <property type="molecule type" value="Genomic_DNA"/>
</dbReference>
<name>A0A1R0GT57_9FUNG</name>
<keyword evidence="3" id="KW-1185">Reference proteome</keyword>
<accession>A0A1R0GT57</accession>
<feature type="compositionally biased region" description="Polar residues" evidence="1">
    <location>
        <begin position="100"/>
        <end position="132"/>
    </location>
</feature>
<proteinExistence type="predicted"/>
<organism evidence="2 3">
    <name type="scientific">Smittium mucronatum</name>
    <dbReference type="NCBI Taxonomy" id="133383"/>
    <lineage>
        <taxon>Eukaryota</taxon>
        <taxon>Fungi</taxon>
        <taxon>Fungi incertae sedis</taxon>
        <taxon>Zoopagomycota</taxon>
        <taxon>Kickxellomycotina</taxon>
        <taxon>Harpellomycetes</taxon>
        <taxon>Harpellales</taxon>
        <taxon>Legeriomycetaceae</taxon>
        <taxon>Smittium</taxon>
    </lineage>
</organism>
<gene>
    <name evidence="2" type="ORF">AYI68_g5832</name>
</gene>
<reference evidence="2 3" key="1">
    <citation type="journal article" date="2016" name="Mol. Biol. Evol.">
        <title>Genome-Wide Survey of Gut Fungi (Harpellales) Reveals the First Horizontally Transferred Ubiquitin Gene from a Mosquito Host.</title>
        <authorList>
            <person name="Wang Y."/>
            <person name="White M.M."/>
            <person name="Kvist S."/>
            <person name="Moncalvo J.M."/>
        </authorList>
    </citation>
    <scope>NUCLEOTIDE SEQUENCE [LARGE SCALE GENOMIC DNA]</scope>
    <source>
        <strain evidence="2 3">ALG-7-W6</strain>
    </source>
</reference>
<dbReference type="Proteomes" id="UP000187455">
    <property type="component" value="Unassembled WGS sequence"/>
</dbReference>
<evidence type="ECO:0000313" key="3">
    <source>
        <dbReference type="Proteomes" id="UP000187455"/>
    </source>
</evidence>
<protein>
    <submittedName>
        <fullName evidence="2">Uncharacterized protein</fullName>
    </submittedName>
</protein>
<evidence type="ECO:0000313" key="2">
    <source>
        <dbReference type="EMBL" id="OLY80082.1"/>
    </source>
</evidence>
<feature type="region of interest" description="Disordered" evidence="1">
    <location>
        <begin position="93"/>
        <end position="132"/>
    </location>
</feature>